<proteinExistence type="predicted"/>
<accession>A0AAV4QEQ5</accession>
<sequence length="194" mass="21958">MCFYHKNRLLHPPLVAKELQSAGTEREGRVFLCSFHFRSLFSKRGDSFEKLFAPFPRHRQGLKFPPPPLPPSALDSINVKFSPVWPPFHASNSIAYTRFQYRNTTVSLCILDLGNFSNPTRACARKKSRQVAIARNGTPVHASNCLSARVRQPCVEATCPSRATTRSEPSDWLRGLRSNRGKVRFDTLSWLTLG</sequence>
<protein>
    <submittedName>
        <fullName evidence="1">Uncharacterized protein</fullName>
    </submittedName>
</protein>
<evidence type="ECO:0000313" key="2">
    <source>
        <dbReference type="Proteomes" id="UP001054837"/>
    </source>
</evidence>
<organism evidence="1 2">
    <name type="scientific">Caerostris darwini</name>
    <dbReference type="NCBI Taxonomy" id="1538125"/>
    <lineage>
        <taxon>Eukaryota</taxon>
        <taxon>Metazoa</taxon>
        <taxon>Ecdysozoa</taxon>
        <taxon>Arthropoda</taxon>
        <taxon>Chelicerata</taxon>
        <taxon>Arachnida</taxon>
        <taxon>Araneae</taxon>
        <taxon>Araneomorphae</taxon>
        <taxon>Entelegynae</taxon>
        <taxon>Araneoidea</taxon>
        <taxon>Araneidae</taxon>
        <taxon>Caerostris</taxon>
    </lineage>
</organism>
<gene>
    <name evidence="1" type="ORF">CDAR_316231</name>
</gene>
<dbReference type="EMBL" id="BPLQ01004126">
    <property type="protein sequence ID" value="GIY05838.1"/>
    <property type="molecule type" value="Genomic_DNA"/>
</dbReference>
<dbReference type="Proteomes" id="UP001054837">
    <property type="component" value="Unassembled WGS sequence"/>
</dbReference>
<reference evidence="1 2" key="1">
    <citation type="submission" date="2021-06" db="EMBL/GenBank/DDBJ databases">
        <title>Caerostris darwini draft genome.</title>
        <authorList>
            <person name="Kono N."/>
            <person name="Arakawa K."/>
        </authorList>
    </citation>
    <scope>NUCLEOTIDE SEQUENCE [LARGE SCALE GENOMIC DNA]</scope>
</reference>
<comment type="caution">
    <text evidence="1">The sequence shown here is derived from an EMBL/GenBank/DDBJ whole genome shotgun (WGS) entry which is preliminary data.</text>
</comment>
<evidence type="ECO:0000313" key="1">
    <source>
        <dbReference type="EMBL" id="GIY05838.1"/>
    </source>
</evidence>
<keyword evidence="2" id="KW-1185">Reference proteome</keyword>
<dbReference type="AlphaFoldDB" id="A0AAV4QEQ5"/>
<name>A0AAV4QEQ5_9ARAC</name>